<dbReference type="PATRIC" id="fig|1203610.3.peg.5114"/>
<dbReference type="InterPro" id="IPR018247">
    <property type="entry name" value="EF_Hand_1_Ca_BS"/>
</dbReference>
<keyword evidence="4" id="KW-0406">Ion transport</keyword>
<evidence type="ECO:0000256" key="6">
    <source>
        <dbReference type="ARBA" id="ARBA00023004"/>
    </source>
</evidence>
<evidence type="ECO:0000256" key="7">
    <source>
        <dbReference type="ARBA" id="ARBA00023077"/>
    </source>
</evidence>
<comment type="similarity">
    <text evidence="10 11">Belongs to the TonB-dependent receptor family.</text>
</comment>
<dbReference type="InterPro" id="IPR036942">
    <property type="entry name" value="Beta-barrel_TonB_sf"/>
</dbReference>
<organism evidence="14 15">
    <name type="scientific">Parabacteroides gordonii MS-1 = DSM 23371</name>
    <dbReference type="NCBI Taxonomy" id="1203610"/>
    <lineage>
        <taxon>Bacteria</taxon>
        <taxon>Pseudomonadati</taxon>
        <taxon>Bacteroidota</taxon>
        <taxon>Bacteroidia</taxon>
        <taxon>Bacteroidales</taxon>
        <taxon>Tannerellaceae</taxon>
        <taxon>Parabacteroides</taxon>
    </lineage>
</organism>
<keyword evidence="7 11" id="KW-0798">TonB box</keyword>
<dbReference type="SUPFAM" id="SSF56935">
    <property type="entry name" value="Porins"/>
    <property type="match status" value="1"/>
</dbReference>
<accession>A0A0F5IPB0</accession>
<dbReference type="GO" id="GO:0006826">
    <property type="term" value="P:iron ion transport"/>
    <property type="evidence" value="ECO:0007669"/>
    <property type="project" value="UniProtKB-KW"/>
</dbReference>
<evidence type="ECO:0000259" key="13">
    <source>
        <dbReference type="SMART" id="SM00965"/>
    </source>
</evidence>
<protein>
    <submittedName>
        <fullName evidence="14">SusC/RagA family TonB-linked outer membrane protein</fullName>
    </submittedName>
</protein>
<dbReference type="InterPro" id="IPR012910">
    <property type="entry name" value="Plug_dom"/>
</dbReference>
<reference evidence="14 15" key="1">
    <citation type="submission" date="2013-04" db="EMBL/GenBank/DDBJ databases">
        <title>The Genome Sequence of Parabacteroides gordonii DSM 23371.</title>
        <authorList>
            <consortium name="The Broad Institute Genomics Platform"/>
            <person name="Earl A."/>
            <person name="Ward D."/>
            <person name="Feldgarden M."/>
            <person name="Gevers D."/>
            <person name="Martens E."/>
            <person name="Sakamoto M."/>
            <person name="Benno Y."/>
            <person name="Suzuki N."/>
            <person name="Matsunaga N."/>
            <person name="Koshihara K."/>
            <person name="Seki M."/>
            <person name="Komiya H."/>
            <person name="Walker B."/>
            <person name="Young S."/>
            <person name="Zeng Q."/>
            <person name="Gargeya S."/>
            <person name="Fitzgerald M."/>
            <person name="Haas B."/>
            <person name="Abouelleil A."/>
            <person name="Allen A.W."/>
            <person name="Alvarado L."/>
            <person name="Arachchi H.M."/>
            <person name="Berlin A.M."/>
            <person name="Chapman S.B."/>
            <person name="Gainer-Dewar J."/>
            <person name="Goldberg J."/>
            <person name="Griggs A."/>
            <person name="Gujja S."/>
            <person name="Hansen M."/>
            <person name="Howarth C."/>
            <person name="Imamovic A."/>
            <person name="Ireland A."/>
            <person name="Larimer J."/>
            <person name="McCowan C."/>
            <person name="Murphy C."/>
            <person name="Pearson M."/>
            <person name="Poon T.W."/>
            <person name="Priest M."/>
            <person name="Roberts A."/>
            <person name="Saif S."/>
            <person name="Shea T."/>
            <person name="Sisk P."/>
            <person name="Sykes S."/>
            <person name="Wortman J."/>
            <person name="Nusbaum C."/>
            <person name="Birren B."/>
        </authorList>
    </citation>
    <scope>NUCLEOTIDE SEQUENCE [LARGE SCALE GENOMIC DNA]</scope>
    <source>
        <strain evidence="14 15">MS-1</strain>
    </source>
</reference>
<dbReference type="InterPro" id="IPR023997">
    <property type="entry name" value="TonB-dep_OMP_SusC/RagA_CS"/>
</dbReference>
<keyword evidence="15" id="KW-1185">Reference proteome</keyword>
<keyword evidence="5 10" id="KW-0812">Transmembrane</keyword>
<dbReference type="SUPFAM" id="SSF49464">
    <property type="entry name" value="Carboxypeptidase regulatory domain-like"/>
    <property type="match status" value="1"/>
</dbReference>
<dbReference type="InterPro" id="IPR023996">
    <property type="entry name" value="TonB-dep_OMP_SusC/RagA"/>
</dbReference>
<dbReference type="Proteomes" id="UP000033035">
    <property type="component" value="Unassembled WGS sequence"/>
</dbReference>
<dbReference type="NCBIfam" id="TIGR04057">
    <property type="entry name" value="SusC_RagA_signa"/>
    <property type="match status" value="1"/>
</dbReference>
<dbReference type="InterPro" id="IPR000531">
    <property type="entry name" value="Beta-barrel_TonB"/>
</dbReference>
<evidence type="ECO:0000313" key="14">
    <source>
        <dbReference type="EMBL" id="KKB47371.1"/>
    </source>
</evidence>
<dbReference type="Gene3D" id="2.170.130.10">
    <property type="entry name" value="TonB-dependent receptor, plug domain"/>
    <property type="match status" value="1"/>
</dbReference>
<dbReference type="FunFam" id="2.60.40.1120:FF:000003">
    <property type="entry name" value="Outer membrane protein Omp121"/>
    <property type="match status" value="1"/>
</dbReference>
<evidence type="ECO:0000256" key="5">
    <source>
        <dbReference type="ARBA" id="ARBA00022692"/>
    </source>
</evidence>
<evidence type="ECO:0000313" key="15">
    <source>
        <dbReference type="Proteomes" id="UP000033035"/>
    </source>
</evidence>
<dbReference type="InterPro" id="IPR008969">
    <property type="entry name" value="CarboxyPept-like_regulatory"/>
</dbReference>
<keyword evidence="6" id="KW-0408">Iron</keyword>
<keyword evidence="2 10" id="KW-0813">Transport</keyword>
<dbReference type="InterPro" id="IPR011662">
    <property type="entry name" value="Secretin/TonB_short_N"/>
</dbReference>
<sequence>MKKILIPKEFKSSCDLLPKIPMRMRITSILLAGFLFQAHAETLYSQSARVSLEMRNATVEEVLNEIEAKSDYYFLYNSKLINVDRKVSVSVNENSVESVLHRLFDGTDIDYKVNDKQIVLSLKTLRMNLPGIDQRKKNITGTVVDATGLPIIGANVMIKGTTNGTVTDVEGRFSLETSDDAILEVSYIGYTSYEAPVGNKSSFTITLKEDLKTLDEVVVVAYGTQNKRSVTGSMETVKLDDLSELPVGQFSQKMQGQVTGVQISQGSGRPGQGVNVRIRGAASISTTSTPLYVVDGFPIVGDINNINPNEIESMTVLKDAAATSLYGSRAAFGVILITTKRAKAGETKVSSNAYMGIQQVPKHGRPELMNGTEWAQFRKEHYEDMGIEVPDAFKNPSQYGEGYDWYDAMLRTAMIGDYSVSVNASKGDFTSSIVLGYFRQEGVVNNSAYNRFTARANNEYKFNDKFKIAFNIAPSFSFDDAPPADGFFGSGGGLLDNARLTPPILSWKEADGSLPVMVTTPGVTSFETPNWIRSAKDITNRSQWNRLLTNGYLEYEPISDLKLKTSISVDLGNSNTHYFQPSTAGRAFAAAPSKINAYLSDKTFRYWSWLSENTVSYAKQLGEHSFDILGGYTVQQYRSDYSEISGSNFPDDRIQTINMALVKNNPSMDIQEWSMISYLARLNYDYKGRYLLNASIRRDGSSRFGKNTKWGNFPSVSLGWIASEEEFMQKIEPISFLKVRGSYGLVGNNNIGNYTHYNVVSSANTVFGETSSSGTAVTQLGNDNLGWETTKQLDLGVDFGFLNNRINFTYDYYNKRTTELLYNLPIPQESGFSSFTGNVGELKFWGHEFSLDTKNLVGEFKWNTNFNIAFSDNKVLSLSGNSDQIVAYAERVSTITKVGGRIGQFYGPIQLGVYVDQHDFDNSPKMVDSQVGTIKFKDINGDGQITWSDVDGDKTEIGNPFPKFVFGFTNNFSYKNFDLSIVTSGTYGNKVWANEEGIANLDGVFNVLKDIKDRWRSPENPGAGKYGKTTGSTEPDRLNHSRSVYNGSHLTINNVTLGYNIPCAGIKGISNLRVYGSIQNLYTFTKYPYGNPEAGVDQNGNAPSALLQGIDFSTYPVPRTFTLGISLTID</sequence>
<dbReference type="Gene3D" id="2.40.170.20">
    <property type="entry name" value="TonB-dependent receptor, beta-barrel domain"/>
    <property type="match status" value="1"/>
</dbReference>
<dbReference type="HOGENOM" id="CLU_004317_0_2_10"/>
<dbReference type="PROSITE" id="PS52016">
    <property type="entry name" value="TONB_DEPENDENT_REC_3"/>
    <property type="match status" value="1"/>
</dbReference>
<evidence type="ECO:0000256" key="12">
    <source>
        <dbReference type="SAM" id="MobiDB-lite"/>
    </source>
</evidence>
<dbReference type="Pfam" id="PF00593">
    <property type="entry name" value="TonB_dep_Rec_b-barrel"/>
    <property type="match status" value="1"/>
</dbReference>
<evidence type="ECO:0000256" key="2">
    <source>
        <dbReference type="ARBA" id="ARBA00022448"/>
    </source>
</evidence>
<dbReference type="NCBIfam" id="TIGR04056">
    <property type="entry name" value="OMP_RagA_SusC"/>
    <property type="match status" value="1"/>
</dbReference>
<evidence type="ECO:0000256" key="3">
    <source>
        <dbReference type="ARBA" id="ARBA00022452"/>
    </source>
</evidence>
<dbReference type="AlphaFoldDB" id="A0A0F5IPB0"/>
<feature type="domain" description="Secretin/TonB short N-terminal" evidence="13">
    <location>
        <begin position="72"/>
        <end position="123"/>
    </location>
</feature>
<comment type="subcellular location">
    <subcellularLocation>
        <location evidence="1 10">Cell outer membrane</location>
        <topology evidence="1 10">Multi-pass membrane protein</topology>
    </subcellularLocation>
</comment>
<keyword evidence="3 10" id="KW-1134">Transmembrane beta strand</keyword>
<dbReference type="Pfam" id="PF07660">
    <property type="entry name" value="STN"/>
    <property type="match status" value="1"/>
</dbReference>
<evidence type="ECO:0000256" key="8">
    <source>
        <dbReference type="ARBA" id="ARBA00023136"/>
    </source>
</evidence>
<dbReference type="PROSITE" id="PS00018">
    <property type="entry name" value="EF_HAND_1"/>
    <property type="match status" value="1"/>
</dbReference>
<dbReference type="FunFam" id="2.170.130.10:FF:000008">
    <property type="entry name" value="SusC/RagA family TonB-linked outer membrane protein"/>
    <property type="match status" value="1"/>
</dbReference>
<keyword evidence="8 10" id="KW-0472">Membrane</keyword>
<dbReference type="EMBL" id="AQHW01000029">
    <property type="protein sequence ID" value="KKB47371.1"/>
    <property type="molecule type" value="Genomic_DNA"/>
</dbReference>
<dbReference type="InterPro" id="IPR037066">
    <property type="entry name" value="Plug_dom_sf"/>
</dbReference>
<keyword evidence="9 10" id="KW-0998">Cell outer membrane</keyword>
<evidence type="ECO:0000256" key="4">
    <source>
        <dbReference type="ARBA" id="ARBA00022496"/>
    </source>
</evidence>
<dbReference type="Pfam" id="PF07715">
    <property type="entry name" value="Plug"/>
    <property type="match status" value="1"/>
</dbReference>
<dbReference type="GO" id="GO:0009279">
    <property type="term" value="C:cell outer membrane"/>
    <property type="evidence" value="ECO:0007669"/>
    <property type="project" value="UniProtKB-SubCell"/>
</dbReference>
<dbReference type="RefSeq" id="WP_028728660.1">
    <property type="nucleotide sequence ID" value="NZ_AUAE01000035.1"/>
</dbReference>
<dbReference type="InterPro" id="IPR039426">
    <property type="entry name" value="TonB-dep_rcpt-like"/>
</dbReference>
<gene>
    <name evidence="14" type="ORF">HMPREF1536_05015</name>
</gene>
<dbReference type="SMART" id="SM00965">
    <property type="entry name" value="STN"/>
    <property type="match status" value="1"/>
</dbReference>
<dbReference type="Gene3D" id="2.60.40.1120">
    <property type="entry name" value="Carboxypeptidase-like, regulatory domain"/>
    <property type="match status" value="1"/>
</dbReference>
<evidence type="ECO:0000256" key="11">
    <source>
        <dbReference type="RuleBase" id="RU003357"/>
    </source>
</evidence>
<comment type="caution">
    <text evidence="14">The sequence shown here is derived from an EMBL/GenBank/DDBJ whole genome shotgun (WGS) entry which is preliminary data.</text>
</comment>
<dbReference type="STRING" id="1203610.HMPREF1536_05015"/>
<evidence type="ECO:0000256" key="1">
    <source>
        <dbReference type="ARBA" id="ARBA00004571"/>
    </source>
</evidence>
<keyword evidence="4" id="KW-0410">Iron transport</keyword>
<evidence type="ECO:0000256" key="10">
    <source>
        <dbReference type="PROSITE-ProRule" id="PRU01360"/>
    </source>
</evidence>
<proteinExistence type="inferred from homology"/>
<name>A0A0F5IPB0_9BACT</name>
<feature type="region of interest" description="Disordered" evidence="12">
    <location>
        <begin position="1016"/>
        <end position="1038"/>
    </location>
</feature>
<evidence type="ECO:0000256" key="9">
    <source>
        <dbReference type="ARBA" id="ARBA00023237"/>
    </source>
</evidence>
<dbReference type="Pfam" id="PF13715">
    <property type="entry name" value="CarbopepD_reg_2"/>
    <property type="match status" value="1"/>
</dbReference>